<keyword evidence="2" id="KW-1185">Reference proteome</keyword>
<dbReference type="Proteomes" id="UP001497382">
    <property type="component" value="Unassembled WGS sequence"/>
</dbReference>
<protein>
    <submittedName>
        <fullName evidence="1">Uncharacterized protein</fullName>
    </submittedName>
</protein>
<evidence type="ECO:0000313" key="1">
    <source>
        <dbReference type="EMBL" id="CAL1264460.1"/>
    </source>
</evidence>
<reference evidence="1 2" key="1">
    <citation type="submission" date="2024-04" db="EMBL/GenBank/DDBJ databases">
        <authorList>
            <person name="Rising A."/>
            <person name="Reimegard J."/>
            <person name="Sonavane S."/>
            <person name="Akerstrom W."/>
            <person name="Nylinder S."/>
            <person name="Hedman E."/>
            <person name="Kallberg Y."/>
        </authorList>
    </citation>
    <scope>NUCLEOTIDE SEQUENCE [LARGE SCALE GENOMIC DNA]</scope>
</reference>
<dbReference type="EMBL" id="CAXIEN010000013">
    <property type="protein sequence ID" value="CAL1264460.1"/>
    <property type="molecule type" value="Genomic_DNA"/>
</dbReference>
<dbReference type="AlphaFoldDB" id="A0AAV1Z015"/>
<organism evidence="1 2">
    <name type="scientific">Larinioides sclopetarius</name>
    <dbReference type="NCBI Taxonomy" id="280406"/>
    <lineage>
        <taxon>Eukaryota</taxon>
        <taxon>Metazoa</taxon>
        <taxon>Ecdysozoa</taxon>
        <taxon>Arthropoda</taxon>
        <taxon>Chelicerata</taxon>
        <taxon>Arachnida</taxon>
        <taxon>Araneae</taxon>
        <taxon>Araneomorphae</taxon>
        <taxon>Entelegynae</taxon>
        <taxon>Araneoidea</taxon>
        <taxon>Araneidae</taxon>
        <taxon>Larinioides</taxon>
    </lineage>
</organism>
<gene>
    <name evidence="1" type="ORF">LARSCL_LOCUS2045</name>
</gene>
<comment type="caution">
    <text evidence="1">The sequence shown here is derived from an EMBL/GenBank/DDBJ whole genome shotgun (WGS) entry which is preliminary data.</text>
</comment>
<proteinExistence type="predicted"/>
<sequence>MTIWRLPSMKRLIVPVFVKSFPVTDHSPAITPMADEMYQGVLQGSIGTLPFYSLHFLLSQPFSPLQKPIHCFRRERECKPCT</sequence>
<evidence type="ECO:0000313" key="2">
    <source>
        <dbReference type="Proteomes" id="UP001497382"/>
    </source>
</evidence>
<accession>A0AAV1Z015</accession>
<name>A0AAV1Z015_9ARAC</name>